<proteinExistence type="predicted"/>
<dbReference type="eggNOG" id="ENOG5032YG4">
    <property type="taxonomic scope" value="Bacteria"/>
</dbReference>
<dbReference type="RefSeq" id="WP_015616878.1">
    <property type="nucleotide sequence ID" value="NC_021182.1"/>
</dbReference>
<dbReference type="Proteomes" id="UP000013523">
    <property type="component" value="Chromosome"/>
</dbReference>
<name>R4K7S3_CLOPA</name>
<dbReference type="PATRIC" id="fig|86416.3.peg.3832"/>
<dbReference type="STRING" id="86416.Clopa_3838"/>
<organism evidence="1 2">
    <name type="scientific">Clostridium pasteurianum BC1</name>
    <dbReference type="NCBI Taxonomy" id="86416"/>
    <lineage>
        <taxon>Bacteria</taxon>
        <taxon>Bacillati</taxon>
        <taxon>Bacillota</taxon>
        <taxon>Clostridia</taxon>
        <taxon>Eubacteriales</taxon>
        <taxon>Clostridiaceae</taxon>
        <taxon>Clostridium</taxon>
    </lineage>
</organism>
<dbReference type="OrthoDB" id="3192716at2"/>
<evidence type="ECO:0000313" key="2">
    <source>
        <dbReference type="Proteomes" id="UP000013523"/>
    </source>
</evidence>
<accession>R4K7S3</accession>
<dbReference type="EMBL" id="CP003261">
    <property type="protein sequence ID" value="AGK98598.1"/>
    <property type="molecule type" value="Genomic_DNA"/>
</dbReference>
<gene>
    <name evidence="1" type="ORF">Clopa_3838</name>
</gene>
<dbReference type="AlphaFoldDB" id="R4K7S3"/>
<evidence type="ECO:0000313" key="1">
    <source>
        <dbReference type="EMBL" id="AGK98598.1"/>
    </source>
</evidence>
<protein>
    <submittedName>
        <fullName evidence="1">Uncharacterized protein</fullName>
    </submittedName>
</protein>
<keyword evidence="2" id="KW-1185">Reference proteome</keyword>
<sequence>MDKYLIKNTTKEQREKIIRDSLNCGGGGCENCSACGVYGAQDPYEMYQTYIDGEKEISEINNEFRSSSFIR</sequence>
<dbReference type="HOGENOM" id="CLU_177812_0_1_9"/>
<dbReference type="KEGG" id="cpas:Clopa_3838"/>
<reference evidence="1 2" key="1">
    <citation type="submission" date="2012-01" db="EMBL/GenBank/DDBJ databases">
        <title>Complete sequence of chromosome of Clostridium pasteurianum BC1.</title>
        <authorList>
            <consortium name="US DOE Joint Genome Institute"/>
            <person name="Lucas S."/>
            <person name="Han J."/>
            <person name="Lapidus A."/>
            <person name="Cheng J.-F."/>
            <person name="Goodwin L."/>
            <person name="Pitluck S."/>
            <person name="Peters L."/>
            <person name="Mikhailova N."/>
            <person name="Teshima H."/>
            <person name="Detter J.C."/>
            <person name="Han C."/>
            <person name="Tapia R."/>
            <person name="Land M."/>
            <person name="Hauser L."/>
            <person name="Kyrpides N."/>
            <person name="Ivanova N."/>
            <person name="Pagani I."/>
            <person name="Dunn J."/>
            <person name="Taghavi S."/>
            <person name="Francis A."/>
            <person name="van der Lelie D."/>
            <person name="Woyke T."/>
        </authorList>
    </citation>
    <scope>NUCLEOTIDE SEQUENCE [LARGE SCALE GENOMIC DNA]</scope>
    <source>
        <strain evidence="1 2">BC1</strain>
    </source>
</reference>